<organism evidence="1 2">
    <name type="scientific">Biomphalaria pfeifferi</name>
    <name type="common">Bloodfluke planorb</name>
    <name type="synonym">Freshwater snail</name>
    <dbReference type="NCBI Taxonomy" id="112525"/>
    <lineage>
        <taxon>Eukaryota</taxon>
        <taxon>Metazoa</taxon>
        <taxon>Spiralia</taxon>
        <taxon>Lophotrochozoa</taxon>
        <taxon>Mollusca</taxon>
        <taxon>Gastropoda</taxon>
        <taxon>Heterobranchia</taxon>
        <taxon>Euthyneura</taxon>
        <taxon>Panpulmonata</taxon>
        <taxon>Hygrophila</taxon>
        <taxon>Lymnaeoidea</taxon>
        <taxon>Planorbidae</taxon>
        <taxon>Biomphalaria</taxon>
    </lineage>
</organism>
<reference evidence="1" key="2">
    <citation type="submission" date="2023-04" db="EMBL/GenBank/DDBJ databases">
        <authorList>
            <person name="Bu L."/>
            <person name="Lu L."/>
            <person name="Laidemitt M.R."/>
            <person name="Zhang S.M."/>
            <person name="Mutuku M."/>
            <person name="Mkoji G."/>
            <person name="Steinauer M."/>
            <person name="Loker E.S."/>
        </authorList>
    </citation>
    <scope>NUCLEOTIDE SEQUENCE</scope>
    <source>
        <strain evidence="1">KasaAsao</strain>
        <tissue evidence="1">Whole Snail</tissue>
    </source>
</reference>
<reference evidence="1" key="1">
    <citation type="journal article" date="2023" name="PLoS Negl. Trop. Dis.">
        <title>A genome sequence for Biomphalaria pfeifferi, the major vector snail for the human-infecting parasite Schistosoma mansoni.</title>
        <authorList>
            <person name="Bu L."/>
            <person name="Lu L."/>
            <person name="Laidemitt M.R."/>
            <person name="Zhang S.M."/>
            <person name="Mutuku M."/>
            <person name="Mkoji G."/>
            <person name="Steinauer M."/>
            <person name="Loker E.S."/>
        </authorList>
    </citation>
    <scope>NUCLEOTIDE SEQUENCE</scope>
    <source>
        <strain evidence="1">KasaAsao</strain>
    </source>
</reference>
<comment type="caution">
    <text evidence="1">The sequence shown here is derived from an EMBL/GenBank/DDBJ whole genome shotgun (WGS) entry which is preliminary data.</text>
</comment>
<accession>A0AAD8F4Y8</accession>
<proteinExistence type="predicted"/>
<dbReference type="EMBL" id="JASAOG010000113">
    <property type="protein sequence ID" value="KAK0050481.1"/>
    <property type="molecule type" value="Genomic_DNA"/>
</dbReference>
<protein>
    <submittedName>
        <fullName evidence="1">Uncharacterized protein</fullName>
    </submittedName>
</protein>
<name>A0AAD8F4Y8_BIOPF</name>
<evidence type="ECO:0000313" key="1">
    <source>
        <dbReference type="EMBL" id="KAK0050481.1"/>
    </source>
</evidence>
<evidence type="ECO:0000313" key="2">
    <source>
        <dbReference type="Proteomes" id="UP001233172"/>
    </source>
</evidence>
<dbReference type="Proteomes" id="UP001233172">
    <property type="component" value="Unassembled WGS sequence"/>
</dbReference>
<dbReference type="AlphaFoldDB" id="A0AAD8F4Y8"/>
<sequence length="126" mass="14169">MNSSHALHRSVNVSSEKPRADYLEFNNLFLKHHPTLSSRIYIYIKDTQTWARGQNDVVLIQPPRHSSPYNEAPGTLSVLRSVTGSLEPPLPPRVEGCQTSLIYKDPNLHMTLSVGELSIPEPILKK</sequence>
<gene>
    <name evidence="1" type="ORF">Bpfe_020009</name>
</gene>
<keyword evidence="2" id="KW-1185">Reference proteome</keyword>